<evidence type="ECO:0000256" key="4">
    <source>
        <dbReference type="ARBA" id="ARBA00022771"/>
    </source>
</evidence>
<evidence type="ECO:0000256" key="8">
    <source>
        <dbReference type="ARBA" id="ARBA00023163"/>
    </source>
</evidence>
<dbReference type="EMBL" id="KK852807">
    <property type="protein sequence ID" value="KDR16073.1"/>
    <property type="molecule type" value="Genomic_DNA"/>
</dbReference>
<protein>
    <recommendedName>
        <fullName evidence="11">C2H2-type domain-containing protein</fullName>
    </recommendedName>
</protein>
<dbReference type="AlphaFoldDB" id="A0A067R063"/>
<dbReference type="Gene3D" id="3.30.160.60">
    <property type="entry name" value="Classic Zinc Finger"/>
    <property type="match status" value="2"/>
</dbReference>
<evidence type="ECO:0000256" key="5">
    <source>
        <dbReference type="ARBA" id="ARBA00022833"/>
    </source>
</evidence>
<accession>A0A067R063</accession>
<sequence length="674" mass="74606">MANNGVCTPTSLPVMDCLANINSTSDCGLRRDTAKEPMDITVKQVAFTEAISAKVETAVKAKNGKTFCENDIDKITVEAGNLNTDAEIERNKANEAKNDETTVESGNDKGSVKVKGDKIPQVNRPPDSFSSLSDHLTTFVKTNLATTSLLENPAVNISKDCAAVSGKSVTSDCHTVVINSDLSVCAVQSGAKDKKTDTALQPDALHHPSLSKMTGSNMLPAACDIGVSALNEVCTDSANPKTVVTNTGAGLNVVKVKQEQPSEYDDTDMSVFAKNGEERLQQTEDVKMDPEGVFISDAMLPVCVLVKKEDGCVTNNSLENSTTSCVDSNNTGQLSGQNTVVNTGDKLLACSDPPNQVSSPLRPLLGSALVSKLKQKIQEKIQAAVYAINEERKGSESQNDNLLNTNKCIEIPHSFNKDSTDLKELMATQSKFCQKFYQCKSCAKIFFCKVALCVHKKRCRGLQKQYHCSFCPLIFKSRAVLFIHQQLHSAKKTKGRHKCEICGREFILKSTLRKHRQSQVCKGSRMKCYRKLPQYFCGECGQGFLNSTNLELHQKLHRVDKVDSGRRVEKTNTGNRGTPVVVSRTARRYPCSYCNEAFIDRRSVTLHEKLHTDKEFAAFDEERKMIQRRHQLTMMLQKQQQQSNRKKFGCDVCGRCYSIELLLHMHTRLHHAIS</sequence>
<name>A0A067R063_ZOONE</name>
<feature type="domain" description="C2H2-type" evidence="11">
    <location>
        <begin position="466"/>
        <end position="493"/>
    </location>
</feature>
<dbReference type="PROSITE" id="PS50157">
    <property type="entry name" value="ZINC_FINGER_C2H2_2"/>
    <property type="match status" value="5"/>
</dbReference>
<dbReference type="PROSITE" id="PS00028">
    <property type="entry name" value="ZINC_FINGER_C2H2_1"/>
    <property type="match status" value="4"/>
</dbReference>
<keyword evidence="6" id="KW-0805">Transcription regulation</keyword>
<dbReference type="PANTHER" id="PTHR24384:SF246">
    <property type="entry name" value="GENE, 19965-RELATED"/>
    <property type="match status" value="1"/>
</dbReference>
<dbReference type="GO" id="GO:0008270">
    <property type="term" value="F:zinc ion binding"/>
    <property type="evidence" value="ECO:0007669"/>
    <property type="project" value="UniProtKB-KW"/>
</dbReference>
<keyword evidence="4 9" id="KW-0863">Zinc-finger</keyword>
<keyword evidence="7" id="KW-0238">DNA-binding</keyword>
<dbReference type="GO" id="GO:0000978">
    <property type="term" value="F:RNA polymerase II cis-regulatory region sequence-specific DNA binding"/>
    <property type="evidence" value="ECO:0007669"/>
    <property type="project" value="TreeGrafter"/>
</dbReference>
<feature type="domain" description="C2H2-type" evidence="11">
    <location>
        <begin position="648"/>
        <end position="674"/>
    </location>
</feature>
<keyword evidence="8" id="KW-0804">Transcription</keyword>
<dbReference type="OrthoDB" id="8191727at2759"/>
<dbReference type="eggNOG" id="KOG1721">
    <property type="taxonomic scope" value="Eukaryota"/>
</dbReference>
<gene>
    <name evidence="12" type="ORF">L798_10086</name>
</gene>
<dbReference type="PANTHER" id="PTHR24384">
    <property type="entry name" value="FINGER PUTATIVE TRANSCRIPTION FACTOR FAMILY-RELATED"/>
    <property type="match status" value="1"/>
</dbReference>
<evidence type="ECO:0000256" key="3">
    <source>
        <dbReference type="ARBA" id="ARBA00022737"/>
    </source>
</evidence>
<keyword evidence="2" id="KW-0479">Metal-binding</keyword>
<dbReference type="SMART" id="SM00355">
    <property type="entry name" value="ZnF_C2H2"/>
    <property type="match status" value="6"/>
</dbReference>
<evidence type="ECO:0000313" key="12">
    <source>
        <dbReference type="EMBL" id="KDR16073.1"/>
    </source>
</evidence>
<proteinExistence type="predicted"/>
<dbReference type="InterPro" id="IPR036236">
    <property type="entry name" value="Znf_C2H2_sf"/>
</dbReference>
<organism evidence="12 13">
    <name type="scientific">Zootermopsis nevadensis</name>
    <name type="common">Dampwood termite</name>
    <dbReference type="NCBI Taxonomy" id="136037"/>
    <lineage>
        <taxon>Eukaryota</taxon>
        <taxon>Metazoa</taxon>
        <taxon>Ecdysozoa</taxon>
        <taxon>Arthropoda</taxon>
        <taxon>Hexapoda</taxon>
        <taxon>Insecta</taxon>
        <taxon>Pterygota</taxon>
        <taxon>Neoptera</taxon>
        <taxon>Polyneoptera</taxon>
        <taxon>Dictyoptera</taxon>
        <taxon>Blattodea</taxon>
        <taxon>Blattoidea</taxon>
        <taxon>Termitoidae</taxon>
        <taxon>Termopsidae</taxon>
        <taxon>Zootermopsis</taxon>
    </lineage>
</organism>
<feature type="region of interest" description="Disordered" evidence="10">
    <location>
        <begin position="90"/>
        <end position="130"/>
    </location>
</feature>
<evidence type="ECO:0000313" key="13">
    <source>
        <dbReference type="Proteomes" id="UP000027135"/>
    </source>
</evidence>
<feature type="domain" description="C2H2-type" evidence="11">
    <location>
        <begin position="589"/>
        <end position="616"/>
    </location>
</feature>
<dbReference type="InParanoid" id="A0A067R063"/>
<dbReference type="InterPro" id="IPR013087">
    <property type="entry name" value="Znf_C2H2_type"/>
</dbReference>
<dbReference type="SUPFAM" id="SSF57667">
    <property type="entry name" value="beta-beta-alpha zinc fingers"/>
    <property type="match status" value="3"/>
</dbReference>
<dbReference type="GO" id="GO:0000981">
    <property type="term" value="F:DNA-binding transcription factor activity, RNA polymerase II-specific"/>
    <property type="evidence" value="ECO:0007669"/>
    <property type="project" value="TreeGrafter"/>
</dbReference>
<evidence type="ECO:0000256" key="1">
    <source>
        <dbReference type="ARBA" id="ARBA00004123"/>
    </source>
</evidence>
<evidence type="ECO:0000256" key="2">
    <source>
        <dbReference type="ARBA" id="ARBA00022723"/>
    </source>
</evidence>
<keyword evidence="13" id="KW-1185">Reference proteome</keyword>
<evidence type="ECO:0000256" key="7">
    <source>
        <dbReference type="ARBA" id="ARBA00023125"/>
    </source>
</evidence>
<dbReference type="GO" id="GO:0005634">
    <property type="term" value="C:nucleus"/>
    <property type="evidence" value="ECO:0007669"/>
    <property type="project" value="UniProtKB-SubCell"/>
</dbReference>
<feature type="compositionally biased region" description="Basic and acidic residues" evidence="10">
    <location>
        <begin position="90"/>
        <end position="118"/>
    </location>
</feature>
<evidence type="ECO:0000256" key="9">
    <source>
        <dbReference type="PROSITE-ProRule" id="PRU00042"/>
    </source>
</evidence>
<evidence type="ECO:0000259" key="11">
    <source>
        <dbReference type="PROSITE" id="PS50157"/>
    </source>
</evidence>
<dbReference type="OMA" id="HQESKSH"/>
<keyword evidence="3" id="KW-0677">Repeat</keyword>
<feature type="domain" description="C2H2-type" evidence="11">
    <location>
        <begin position="535"/>
        <end position="562"/>
    </location>
</feature>
<dbReference type="Proteomes" id="UP000027135">
    <property type="component" value="Unassembled WGS sequence"/>
</dbReference>
<evidence type="ECO:0000256" key="10">
    <source>
        <dbReference type="SAM" id="MobiDB-lite"/>
    </source>
</evidence>
<reference evidence="12 13" key="1">
    <citation type="journal article" date="2014" name="Nat. Commun.">
        <title>Molecular traces of alternative social organization in a termite genome.</title>
        <authorList>
            <person name="Terrapon N."/>
            <person name="Li C."/>
            <person name="Robertson H.M."/>
            <person name="Ji L."/>
            <person name="Meng X."/>
            <person name="Booth W."/>
            <person name="Chen Z."/>
            <person name="Childers C.P."/>
            <person name="Glastad K.M."/>
            <person name="Gokhale K."/>
            <person name="Gowin J."/>
            <person name="Gronenberg W."/>
            <person name="Hermansen R.A."/>
            <person name="Hu H."/>
            <person name="Hunt B.G."/>
            <person name="Huylmans A.K."/>
            <person name="Khalil S.M."/>
            <person name="Mitchell R.D."/>
            <person name="Munoz-Torres M.C."/>
            <person name="Mustard J.A."/>
            <person name="Pan H."/>
            <person name="Reese J.T."/>
            <person name="Scharf M.E."/>
            <person name="Sun F."/>
            <person name="Vogel H."/>
            <person name="Xiao J."/>
            <person name="Yang W."/>
            <person name="Yang Z."/>
            <person name="Yang Z."/>
            <person name="Zhou J."/>
            <person name="Zhu J."/>
            <person name="Brent C.S."/>
            <person name="Elsik C.G."/>
            <person name="Goodisman M.A."/>
            <person name="Liberles D.A."/>
            <person name="Roe R.M."/>
            <person name="Vargo E.L."/>
            <person name="Vilcinskas A."/>
            <person name="Wang J."/>
            <person name="Bornberg-Bauer E."/>
            <person name="Korb J."/>
            <person name="Zhang G."/>
            <person name="Liebig J."/>
        </authorList>
    </citation>
    <scope>NUCLEOTIDE SEQUENCE [LARGE SCALE GENOMIC DNA]</scope>
    <source>
        <tissue evidence="12">Whole organism</tissue>
    </source>
</reference>
<keyword evidence="5" id="KW-0862">Zinc</keyword>
<comment type="subcellular location">
    <subcellularLocation>
        <location evidence="1">Nucleus</location>
    </subcellularLocation>
</comment>
<dbReference type="Pfam" id="PF00096">
    <property type="entry name" value="zf-C2H2"/>
    <property type="match status" value="1"/>
</dbReference>
<evidence type="ECO:0000256" key="6">
    <source>
        <dbReference type="ARBA" id="ARBA00023015"/>
    </source>
</evidence>
<dbReference type="InterPro" id="IPR050752">
    <property type="entry name" value="C2H2-ZF_domain"/>
</dbReference>
<feature type="domain" description="C2H2-type" evidence="11">
    <location>
        <begin position="497"/>
        <end position="526"/>
    </location>
</feature>